<dbReference type="PANTHER" id="PTHR11705:SF91">
    <property type="entry name" value="FI01817P-RELATED"/>
    <property type="match status" value="1"/>
</dbReference>
<sequence>RTSEGLPLVAVKVSIPSNETQSSRSVSKGQNKKWKLRSNLKPAVWLDGGAHAQEWIAPAVTTWILHNLVEGDKGLGMYYFYFNIILMMIC</sequence>
<protein>
    <submittedName>
        <fullName evidence="7">Jg14651 protein</fullName>
    </submittedName>
</protein>
<evidence type="ECO:0000256" key="2">
    <source>
        <dbReference type="ARBA" id="ARBA00005988"/>
    </source>
</evidence>
<keyword evidence="4" id="KW-0862">Zinc</keyword>
<comment type="caution">
    <text evidence="7">The sequence shown here is derived from an EMBL/GenBank/DDBJ whole genome shotgun (WGS) entry which is preliminary data.</text>
</comment>
<evidence type="ECO:0000259" key="6">
    <source>
        <dbReference type="PROSITE" id="PS52035"/>
    </source>
</evidence>
<keyword evidence="3" id="KW-0479">Metal-binding</keyword>
<gene>
    <name evidence="7" type="primary">jg14651</name>
    <name evidence="7" type="ORF">PAEG_LOCUS1088</name>
</gene>
<evidence type="ECO:0000256" key="1">
    <source>
        <dbReference type="ARBA" id="ARBA00001947"/>
    </source>
</evidence>
<comment type="caution">
    <text evidence="5">Lacks conserved residue(s) required for the propagation of feature annotation.</text>
</comment>
<evidence type="ECO:0000256" key="4">
    <source>
        <dbReference type="ARBA" id="ARBA00022833"/>
    </source>
</evidence>
<comment type="cofactor">
    <cofactor evidence="1">
        <name>Zn(2+)</name>
        <dbReference type="ChEBI" id="CHEBI:29105"/>
    </cofactor>
</comment>
<dbReference type="GO" id="GO:0008270">
    <property type="term" value="F:zinc ion binding"/>
    <property type="evidence" value="ECO:0007669"/>
    <property type="project" value="InterPro"/>
</dbReference>
<evidence type="ECO:0000313" key="8">
    <source>
        <dbReference type="Proteomes" id="UP000838756"/>
    </source>
</evidence>
<dbReference type="Gene3D" id="3.40.630.10">
    <property type="entry name" value="Zn peptidases"/>
    <property type="match status" value="1"/>
</dbReference>
<feature type="domain" description="Peptidase M14" evidence="6">
    <location>
        <begin position="1"/>
        <end position="90"/>
    </location>
</feature>
<accession>A0A8S4QFL1</accession>
<dbReference type="GO" id="GO:0006508">
    <property type="term" value="P:proteolysis"/>
    <property type="evidence" value="ECO:0007669"/>
    <property type="project" value="InterPro"/>
</dbReference>
<dbReference type="SUPFAM" id="SSF53187">
    <property type="entry name" value="Zn-dependent exopeptidases"/>
    <property type="match status" value="1"/>
</dbReference>
<dbReference type="EMBL" id="CAKXAJ010003689">
    <property type="protein sequence ID" value="CAH2208480.1"/>
    <property type="molecule type" value="Genomic_DNA"/>
</dbReference>
<dbReference type="Proteomes" id="UP000838756">
    <property type="component" value="Unassembled WGS sequence"/>
</dbReference>
<dbReference type="PROSITE" id="PS52035">
    <property type="entry name" value="PEPTIDASE_M14"/>
    <property type="match status" value="1"/>
</dbReference>
<reference evidence="7" key="1">
    <citation type="submission" date="2022-03" db="EMBL/GenBank/DDBJ databases">
        <authorList>
            <person name="Lindestad O."/>
        </authorList>
    </citation>
    <scope>NUCLEOTIDE SEQUENCE</scope>
</reference>
<evidence type="ECO:0000256" key="5">
    <source>
        <dbReference type="PROSITE-ProRule" id="PRU01379"/>
    </source>
</evidence>
<dbReference type="InterPro" id="IPR000834">
    <property type="entry name" value="Peptidase_M14"/>
</dbReference>
<dbReference type="Pfam" id="PF00246">
    <property type="entry name" value="Peptidase_M14"/>
    <property type="match status" value="1"/>
</dbReference>
<organism evidence="7 8">
    <name type="scientific">Pararge aegeria aegeria</name>
    <dbReference type="NCBI Taxonomy" id="348720"/>
    <lineage>
        <taxon>Eukaryota</taxon>
        <taxon>Metazoa</taxon>
        <taxon>Ecdysozoa</taxon>
        <taxon>Arthropoda</taxon>
        <taxon>Hexapoda</taxon>
        <taxon>Insecta</taxon>
        <taxon>Pterygota</taxon>
        <taxon>Neoptera</taxon>
        <taxon>Endopterygota</taxon>
        <taxon>Lepidoptera</taxon>
        <taxon>Glossata</taxon>
        <taxon>Ditrysia</taxon>
        <taxon>Papilionoidea</taxon>
        <taxon>Nymphalidae</taxon>
        <taxon>Satyrinae</taxon>
        <taxon>Satyrini</taxon>
        <taxon>Parargina</taxon>
        <taxon>Pararge</taxon>
    </lineage>
</organism>
<comment type="similarity">
    <text evidence="2 5">Belongs to the peptidase M14 family.</text>
</comment>
<dbReference type="OrthoDB" id="3626597at2759"/>
<evidence type="ECO:0000313" key="7">
    <source>
        <dbReference type="EMBL" id="CAH2208480.1"/>
    </source>
</evidence>
<dbReference type="InterPro" id="IPR057246">
    <property type="entry name" value="CARBOXYPEPT_ZN_1"/>
</dbReference>
<dbReference type="PANTHER" id="PTHR11705">
    <property type="entry name" value="PROTEASE FAMILY M14 CARBOXYPEPTIDASE A,B"/>
    <property type="match status" value="1"/>
</dbReference>
<dbReference type="PROSITE" id="PS00132">
    <property type="entry name" value="CARBOXYPEPT_ZN_1"/>
    <property type="match status" value="1"/>
</dbReference>
<keyword evidence="8" id="KW-1185">Reference proteome</keyword>
<dbReference type="GO" id="GO:0004181">
    <property type="term" value="F:metallocarboxypeptidase activity"/>
    <property type="evidence" value="ECO:0007669"/>
    <property type="project" value="InterPro"/>
</dbReference>
<dbReference type="AlphaFoldDB" id="A0A8S4QFL1"/>
<dbReference type="GO" id="GO:0005615">
    <property type="term" value="C:extracellular space"/>
    <property type="evidence" value="ECO:0007669"/>
    <property type="project" value="TreeGrafter"/>
</dbReference>
<name>A0A8S4QFL1_9NEOP</name>
<evidence type="ECO:0000256" key="3">
    <source>
        <dbReference type="ARBA" id="ARBA00022723"/>
    </source>
</evidence>
<feature type="non-terminal residue" evidence="7">
    <location>
        <position position="1"/>
    </location>
</feature>
<proteinExistence type="inferred from homology"/>